<evidence type="ECO:0000313" key="4">
    <source>
        <dbReference type="Proteomes" id="UP000530403"/>
    </source>
</evidence>
<dbReference type="EMBL" id="JACCCF010000001">
    <property type="protein sequence ID" value="NYE39408.1"/>
    <property type="molecule type" value="Genomic_DNA"/>
</dbReference>
<dbReference type="Proteomes" id="UP000530403">
    <property type="component" value="Unassembled WGS sequence"/>
</dbReference>
<keyword evidence="3" id="KW-1185">Reference proteome</keyword>
<reference evidence="1 3" key="1">
    <citation type="submission" date="2020-05" db="EMBL/GenBank/DDBJ databases">
        <title>Whole genome shotgun sequence of Streptomyces fulvorobeus NBRC 15897.</title>
        <authorList>
            <person name="Komaki H."/>
            <person name="Tamura T."/>
        </authorList>
    </citation>
    <scope>NUCLEOTIDE SEQUENCE [LARGE SCALE GENOMIC DNA]</scope>
    <source>
        <strain evidence="1 3">NBRC 15897</strain>
    </source>
</reference>
<protein>
    <submittedName>
        <fullName evidence="1">Uncharacterized protein</fullName>
    </submittedName>
</protein>
<evidence type="ECO:0000313" key="2">
    <source>
        <dbReference type="EMBL" id="NYE39408.1"/>
    </source>
</evidence>
<dbReference type="Pfam" id="PF19953">
    <property type="entry name" value="EACC1"/>
    <property type="match status" value="1"/>
</dbReference>
<dbReference type="AlphaFoldDB" id="A0A7J0C1M3"/>
<comment type="caution">
    <text evidence="1">The sequence shown here is derived from an EMBL/GenBank/DDBJ whole genome shotgun (WGS) entry which is preliminary data.</text>
</comment>
<evidence type="ECO:0000313" key="1">
    <source>
        <dbReference type="EMBL" id="GFM95636.1"/>
    </source>
</evidence>
<dbReference type="Proteomes" id="UP000498980">
    <property type="component" value="Unassembled WGS sequence"/>
</dbReference>
<dbReference type="InterPro" id="IPR045428">
    <property type="entry name" value="EACC1"/>
</dbReference>
<evidence type="ECO:0000313" key="3">
    <source>
        <dbReference type="Proteomes" id="UP000498980"/>
    </source>
</evidence>
<sequence length="128" mass="13976">MPEQRTTASRGELALAVHGTEAEQHLRLLYDWLTLEDDLRGRLRLRSRPVAEGEMGGVLDVLTVALGAGGTGALIARSVSTWLSQRRADITVTVKAPDGREVSIDVKRSQDPLAIIREVERLAAPPQE</sequence>
<gene>
    <name evidence="2" type="ORF">HEB29_000419</name>
    <name evidence="1" type="ORF">Sfulv_04470</name>
</gene>
<proteinExistence type="predicted"/>
<dbReference type="RefSeq" id="WP_173310720.1">
    <property type="nucleotide sequence ID" value="NZ_BAAAUE010000008.1"/>
</dbReference>
<organism evidence="1 3">
    <name type="scientific">Streptomyces fulvorobeus</name>
    <dbReference type="NCBI Taxonomy" id="284028"/>
    <lineage>
        <taxon>Bacteria</taxon>
        <taxon>Bacillati</taxon>
        <taxon>Actinomycetota</taxon>
        <taxon>Actinomycetes</taxon>
        <taxon>Kitasatosporales</taxon>
        <taxon>Streptomycetaceae</taxon>
        <taxon>Streptomyces</taxon>
    </lineage>
</organism>
<accession>A0A7J0C1M3</accession>
<name>A0A7J0C1M3_9ACTN</name>
<dbReference type="EMBL" id="BLWC01000001">
    <property type="protein sequence ID" value="GFM95636.1"/>
    <property type="molecule type" value="Genomic_DNA"/>
</dbReference>
<reference evidence="2 4" key="2">
    <citation type="submission" date="2020-07" db="EMBL/GenBank/DDBJ databases">
        <title>Sequencing the genomes of 1000 actinobacteria strains.</title>
        <authorList>
            <person name="Klenk H.-P."/>
        </authorList>
    </citation>
    <scope>NUCLEOTIDE SEQUENCE [LARGE SCALE GENOMIC DNA]</scope>
    <source>
        <strain evidence="2 4">DSM 41455</strain>
    </source>
</reference>